<keyword evidence="4" id="KW-0479">Metal-binding</keyword>
<evidence type="ECO:0000256" key="3">
    <source>
        <dbReference type="ARBA" id="ARBA00022714"/>
    </source>
</evidence>
<evidence type="ECO:0000256" key="5">
    <source>
        <dbReference type="ARBA" id="ARBA00022827"/>
    </source>
</evidence>
<dbReference type="InterPro" id="IPR036188">
    <property type="entry name" value="FAD/NAD-bd_sf"/>
</dbReference>
<dbReference type="PRINTS" id="PR00368">
    <property type="entry name" value="FADPNR"/>
</dbReference>
<dbReference type="Pfam" id="PF14759">
    <property type="entry name" value="Reductase_C"/>
    <property type="match status" value="1"/>
</dbReference>
<dbReference type="Gene3D" id="3.50.50.60">
    <property type="entry name" value="FAD/NAD(P)-binding domain"/>
    <property type="match status" value="2"/>
</dbReference>
<dbReference type="SUPFAM" id="SSF50022">
    <property type="entry name" value="ISP domain"/>
    <property type="match status" value="1"/>
</dbReference>
<dbReference type="Gene3D" id="3.30.390.30">
    <property type="match status" value="1"/>
</dbReference>
<accession>A0A1W1UH06</accession>
<keyword evidence="3" id="KW-0001">2Fe-2S</keyword>
<dbReference type="RefSeq" id="WP_200813836.1">
    <property type="nucleotide sequence ID" value="NZ_FWWW01000019.1"/>
</dbReference>
<feature type="region of interest" description="Disordered" evidence="9">
    <location>
        <begin position="149"/>
        <end position="174"/>
    </location>
</feature>
<dbReference type="GO" id="GO:0046872">
    <property type="term" value="F:metal ion binding"/>
    <property type="evidence" value="ECO:0007669"/>
    <property type="project" value="UniProtKB-KW"/>
</dbReference>
<dbReference type="AlphaFoldDB" id="A0A1W1UH06"/>
<evidence type="ECO:0000313" key="11">
    <source>
        <dbReference type="EMBL" id="SMB80091.1"/>
    </source>
</evidence>
<dbReference type="EMBL" id="FWWW01000019">
    <property type="protein sequence ID" value="SMB80091.1"/>
    <property type="molecule type" value="Genomic_DNA"/>
</dbReference>
<dbReference type="STRING" id="645990.SAMN00120144_3884"/>
<keyword evidence="12" id="KW-1185">Reference proteome</keyword>
<comment type="cofactor">
    <cofactor evidence="1">
        <name>FAD</name>
        <dbReference type="ChEBI" id="CHEBI:57692"/>
    </cofactor>
</comment>
<dbReference type="Pfam" id="PF07992">
    <property type="entry name" value="Pyr_redox_2"/>
    <property type="match status" value="1"/>
</dbReference>
<name>A0A1W1UH06_9BACT</name>
<keyword evidence="6" id="KW-0560">Oxidoreductase</keyword>
<evidence type="ECO:0000256" key="2">
    <source>
        <dbReference type="ARBA" id="ARBA00022630"/>
    </source>
</evidence>
<dbReference type="InterPro" id="IPR023753">
    <property type="entry name" value="FAD/NAD-binding_dom"/>
</dbReference>
<dbReference type="Proteomes" id="UP000192266">
    <property type="component" value="Unassembled WGS sequence"/>
</dbReference>
<dbReference type="Gene3D" id="2.102.10.10">
    <property type="entry name" value="Rieske [2Fe-2S] iron-sulphur domain"/>
    <property type="match status" value="1"/>
</dbReference>
<dbReference type="CDD" id="cd03478">
    <property type="entry name" value="Rieske_AIFL_N"/>
    <property type="match status" value="1"/>
</dbReference>
<dbReference type="PANTHER" id="PTHR43557:SF2">
    <property type="entry name" value="RIESKE DOMAIN-CONTAINING PROTEIN-RELATED"/>
    <property type="match status" value="1"/>
</dbReference>
<dbReference type="InterPro" id="IPR016156">
    <property type="entry name" value="FAD/NAD-linked_Rdtase_dimer_sf"/>
</dbReference>
<keyword evidence="2" id="KW-0285">Flavoprotein</keyword>
<gene>
    <name evidence="11" type="ORF">SAMN00120144_3884</name>
</gene>
<evidence type="ECO:0000256" key="4">
    <source>
        <dbReference type="ARBA" id="ARBA00022723"/>
    </source>
</evidence>
<evidence type="ECO:0000259" key="10">
    <source>
        <dbReference type="PROSITE" id="PS51296"/>
    </source>
</evidence>
<dbReference type="PANTHER" id="PTHR43557">
    <property type="entry name" value="APOPTOSIS-INDUCING FACTOR 1"/>
    <property type="match status" value="1"/>
</dbReference>
<dbReference type="GO" id="GO:0005737">
    <property type="term" value="C:cytoplasm"/>
    <property type="evidence" value="ECO:0007669"/>
    <property type="project" value="TreeGrafter"/>
</dbReference>
<keyword evidence="7" id="KW-0408">Iron</keyword>
<dbReference type="InterPro" id="IPR017941">
    <property type="entry name" value="Rieske_2Fe-2S"/>
</dbReference>
<evidence type="ECO:0000256" key="7">
    <source>
        <dbReference type="ARBA" id="ARBA00023004"/>
    </source>
</evidence>
<feature type="domain" description="Rieske" evidence="10">
    <location>
        <begin position="55"/>
        <end position="150"/>
    </location>
</feature>
<keyword evidence="8" id="KW-0411">Iron-sulfur</keyword>
<dbReference type="PROSITE" id="PS51296">
    <property type="entry name" value="RIESKE"/>
    <property type="match status" value="1"/>
</dbReference>
<dbReference type="InterPro" id="IPR050446">
    <property type="entry name" value="FAD-oxidoreductase/Apoptosis"/>
</dbReference>
<reference evidence="11 12" key="1">
    <citation type="submission" date="2017-04" db="EMBL/GenBank/DDBJ databases">
        <authorList>
            <person name="Afonso C.L."/>
            <person name="Miller P.J."/>
            <person name="Scott M.A."/>
            <person name="Spackman E."/>
            <person name="Goraichik I."/>
            <person name="Dimitrov K.M."/>
            <person name="Suarez D.L."/>
            <person name="Swayne D.E."/>
        </authorList>
    </citation>
    <scope>NUCLEOTIDE SEQUENCE [LARGE SCALE GENOMIC DNA]</scope>
    <source>
        <strain evidence="11 12">DSM 11622</strain>
    </source>
</reference>
<proteinExistence type="predicted"/>
<dbReference type="PRINTS" id="PR00411">
    <property type="entry name" value="PNDRDTASEI"/>
</dbReference>
<dbReference type="Pfam" id="PF00355">
    <property type="entry name" value="Rieske"/>
    <property type="match status" value="1"/>
</dbReference>
<evidence type="ECO:0000256" key="8">
    <source>
        <dbReference type="ARBA" id="ARBA00023014"/>
    </source>
</evidence>
<sequence>MRWWPASFATSASRPKCRPEHPAAAEAGAFSPVYHFLKYRLMASPETPTGPDFATAGIALADLADGTMVRGHAHDEPVLLVRRGEELWAVGALCSHFGAPLETGLLVGDTVRCPWHHACFSLRTGAALRAPALDPLPRWPVERRDGRAYVTGKQERDPLAPESPPASAKEASQPQQVVIIGAGGAGSAAAEMLRREGYQGRLTLLDEEADVPYDRTVLSKSFAPDDAQHIALRPLGFYAAHGIDLIRGQVAALDVSGRCVRLANGSAHAYDALLLATGAEPVRLDIAGHDLPHVHVLRSLADHRAIVAGAAQARRAVVLGASFIGLEVAAALRGLGLEVHVVAPDEVPLARVLGAELGAMVQRLHEEKGIVFHLQQMATSIEAEAVVLKNGQRLPADLVVAGIGVRPRLALAEAAGLALDRGVLVDAYLQTSRPGIYAAGDIARWPDAHTGASIRVEHWVVAQRQGQTAARNMLGRQEKFDAVPFFWSKHYDLSVRYTGHAEKWDELTVDDPLAERTGSVAFRQSGQTLAVASVQRDVDNLKAEVALEADDEAALRKLLH</sequence>
<evidence type="ECO:0000256" key="9">
    <source>
        <dbReference type="SAM" id="MobiDB-lite"/>
    </source>
</evidence>
<evidence type="ECO:0000256" key="6">
    <source>
        <dbReference type="ARBA" id="ARBA00023002"/>
    </source>
</evidence>
<feature type="compositionally biased region" description="Low complexity" evidence="9">
    <location>
        <begin position="165"/>
        <end position="174"/>
    </location>
</feature>
<feature type="compositionally biased region" description="Basic and acidic residues" evidence="9">
    <location>
        <begin position="149"/>
        <end position="159"/>
    </location>
</feature>
<dbReference type="InterPro" id="IPR036922">
    <property type="entry name" value="Rieske_2Fe-2S_sf"/>
</dbReference>
<evidence type="ECO:0000313" key="12">
    <source>
        <dbReference type="Proteomes" id="UP000192266"/>
    </source>
</evidence>
<organism evidence="11 12">
    <name type="scientific">Hymenobacter roseosalivarius DSM 11622</name>
    <dbReference type="NCBI Taxonomy" id="645990"/>
    <lineage>
        <taxon>Bacteria</taxon>
        <taxon>Pseudomonadati</taxon>
        <taxon>Bacteroidota</taxon>
        <taxon>Cytophagia</taxon>
        <taxon>Cytophagales</taxon>
        <taxon>Hymenobacteraceae</taxon>
        <taxon>Hymenobacter</taxon>
    </lineage>
</organism>
<dbReference type="GO" id="GO:0016651">
    <property type="term" value="F:oxidoreductase activity, acting on NAD(P)H"/>
    <property type="evidence" value="ECO:0007669"/>
    <property type="project" value="TreeGrafter"/>
</dbReference>
<dbReference type="GO" id="GO:0051537">
    <property type="term" value="F:2 iron, 2 sulfur cluster binding"/>
    <property type="evidence" value="ECO:0007669"/>
    <property type="project" value="UniProtKB-KW"/>
</dbReference>
<dbReference type="InterPro" id="IPR028202">
    <property type="entry name" value="Reductase_C"/>
</dbReference>
<dbReference type="SUPFAM" id="SSF51905">
    <property type="entry name" value="FAD/NAD(P)-binding domain"/>
    <property type="match status" value="1"/>
</dbReference>
<evidence type="ECO:0000256" key="1">
    <source>
        <dbReference type="ARBA" id="ARBA00001974"/>
    </source>
</evidence>
<protein>
    <submittedName>
        <fullName evidence="11">FAD-dependent pyridine nucleotide-disulphide oxidoreductase</fullName>
    </submittedName>
</protein>
<keyword evidence="5" id="KW-0274">FAD</keyword>
<dbReference type="SUPFAM" id="SSF55424">
    <property type="entry name" value="FAD/NAD-linked reductases, dimerisation (C-terminal) domain"/>
    <property type="match status" value="1"/>
</dbReference>